<sequence>MPSPSTSRSSTSTVKLLIAVIGIWFSFIYYGSLQEDITSYTSSSGAKFTTPWFLQLIEASACVLVGAVGAALPYFQKNGKNLIVRGNIGVTRKRRQLE</sequence>
<comment type="caution">
    <text evidence="2">The sequence shown here is derived from an EMBL/GenBank/DDBJ whole genome shotgun (WGS) entry which is preliminary data.</text>
</comment>
<accession>A0A9W7FR21</accession>
<protein>
    <submittedName>
        <fullName evidence="2">Uncharacterized protein</fullName>
    </submittedName>
</protein>
<keyword evidence="3" id="KW-1185">Reference proteome</keyword>
<proteinExistence type="predicted"/>
<gene>
    <name evidence="2" type="ORF">TrLO_g9257</name>
</gene>
<evidence type="ECO:0000313" key="3">
    <source>
        <dbReference type="Proteomes" id="UP001165122"/>
    </source>
</evidence>
<feature type="transmembrane region" description="Helical" evidence="1">
    <location>
        <begin position="12"/>
        <end position="32"/>
    </location>
</feature>
<name>A0A9W7FR21_9STRA</name>
<feature type="transmembrane region" description="Helical" evidence="1">
    <location>
        <begin position="52"/>
        <end position="75"/>
    </location>
</feature>
<evidence type="ECO:0000256" key="1">
    <source>
        <dbReference type="SAM" id="Phobius"/>
    </source>
</evidence>
<evidence type="ECO:0000313" key="2">
    <source>
        <dbReference type="EMBL" id="GMI16436.1"/>
    </source>
</evidence>
<dbReference type="EMBL" id="BRXW01000252">
    <property type="protein sequence ID" value="GMI16436.1"/>
    <property type="molecule type" value="Genomic_DNA"/>
</dbReference>
<keyword evidence="1" id="KW-1133">Transmembrane helix</keyword>
<keyword evidence="1" id="KW-0472">Membrane</keyword>
<reference evidence="3" key="1">
    <citation type="journal article" date="2023" name="Commun. Biol.">
        <title>Genome analysis of Parmales, the sister group of diatoms, reveals the evolutionary specialization of diatoms from phago-mixotrophs to photoautotrophs.</title>
        <authorList>
            <person name="Ban H."/>
            <person name="Sato S."/>
            <person name="Yoshikawa S."/>
            <person name="Yamada K."/>
            <person name="Nakamura Y."/>
            <person name="Ichinomiya M."/>
            <person name="Sato N."/>
            <person name="Blanc-Mathieu R."/>
            <person name="Endo H."/>
            <person name="Kuwata A."/>
            <person name="Ogata H."/>
        </authorList>
    </citation>
    <scope>NUCLEOTIDE SEQUENCE [LARGE SCALE GENOMIC DNA]</scope>
    <source>
        <strain evidence="3">NIES 3700</strain>
    </source>
</reference>
<dbReference type="OrthoDB" id="1601at2759"/>
<organism evidence="2 3">
    <name type="scientific">Triparma laevis f. longispina</name>
    <dbReference type="NCBI Taxonomy" id="1714387"/>
    <lineage>
        <taxon>Eukaryota</taxon>
        <taxon>Sar</taxon>
        <taxon>Stramenopiles</taxon>
        <taxon>Ochrophyta</taxon>
        <taxon>Bolidophyceae</taxon>
        <taxon>Parmales</taxon>
        <taxon>Triparmaceae</taxon>
        <taxon>Triparma</taxon>
    </lineage>
</organism>
<keyword evidence="1" id="KW-0812">Transmembrane</keyword>
<dbReference type="Proteomes" id="UP001165122">
    <property type="component" value="Unassembled WGS sequence"/>
</dbReference>
<dbReference type="AlphaFoldDB" id="A0A9W7FR21"/>